<gene>
    <name evidence="10" type="ORF">BSTOLATCC_MIC37932</name>
</gene>
<keyword evidence="4 7" id="KW-0547">Nucleotide-binding</keyword>
<dbReference type="SUPFAM" id="SSF56112">
    <property type="entry name" value="Protein kinase-like (PK-like)"/>
    <property type="match status" value="1"/>
</dbReference>
<dbReference type="AlphaFoldDB" id="A0AAU9JU00"/>
<dbReference type="GO" id="GO:0005737">
    <property type="term" value="C:cytoplasm"/>
    <property type="evidence" value="ECO:0007669"/>
    <property type="project" value="TreeGrafter"/>
</dbReference>
<keyword evidence="5" id="KW-0418">Kinase</keyword>
<evidence type="ECO:0000313" key="10">
    <source>
        <dbReference type="EMBL" id="CAG9325186.1"/>
    </source>
</evidence>
<keyword evidence="2 8" id="KW-0723">Serine/threonine-protein kinase</keyword>
<evidence type="ECO:0000313" key="11">
    <source>
        <dbReference type="Proteomes" id="UP001162131"/>
    </source>
</evidence>
<dbReference type="PROSITE" id="PS00108">
    <property type="entry name" value="PROTEIN_KINASE_ST"/>
    <property type="match status" value="1"/>
</dbReference>
<dbReference type="PANTHER" id="PTHR24346:SF110">
    <property type="entry name" value="NON-SPECIFIC SERINE_THREONINE PROTEIN KINASE"/>
    <property type="match status" value="1"/>
</dbReference>
<dbReference type="SMART" id="SM00220">
    <property type="entry name" value="S_TKc"/>
    <property type="match status" value="1"/>
</dbReference>
<comment type="similarity">
    <text evidence="8">Belongs to the protein kinase superfamily.</text>
</comment>
<comment type="caution">
    <text evidence="10">The sequence shown here is derived from an EMBL/GenBank/DDBJ whole genome shotgun (WGS) entry which is preliminary data.</text>
</comment>
<dbReference type="GO" id="GO:0004674">
    <property type="term" value="F:protein serine/threonine kinase activity"/>
    <property type="evidence" value="ECO:0007669"/>
    <property type="project" value="UniProtKB-KW"/>
</dbReference>
<dbReference type="Pfam" id="PF00069">
    <property type="entry name" value="Pkinase"/>
    <property type="match status" value="1"/>
</dbReference>
<keyword evidence="6 7" id="KW-0067">ATP-binding</keyword>
<evidence type="ECO:0000256" key="5">
    <source>
        <dbReference type="ARBA" id="ARBA00022777"/>
    </source>
</evidence>
<sequence>MSHLQNYTILKSLGKGTFGKVKLASHKLTGIKVAFKILHQKDTKPEKSRLMRELTIHQKLRHFNIIRLYEVIETVDKIYMVMEYVPNGDFQMFLNKNGKLDEEKARFYFQQLISAVKFCHKKKVAHRDLKLENLMLDENMNIKISDFGLSNFMEDGKFLQTYCGSLNYSAPEILLGTPYNGASVDIWSCGVILYTFLTGMLPFSGSDVRSLFKKIVNGRFDIKPVKYSKPALDLIYKMLDPDPISRINIEQIEEHPWIKQNLPMSLNVLKPKNSYFDSHNKISSYEDIDSEIFETLMKFPEFSNLKIPFELVKNRILNHEKSTFTIAYELLLEAKIKKGSKSLIQDKVLRNNMNLNKNVNNRDKSKANENNKENVFIANRKNLLHNREKRIICKKLSYFFRNLQRIFIYIASSIWKLCTETCEEQVCSLHKKVDTL</sequence>
<evidence type="ECO:0000256" key="7">
    <source>
        <dbReference type="PROSITE-ProRule" id="PRU10141"/>
    </source>
</evidence>
<evidence type="ECO:0000256" key="2">
    <source>
        <dbReference type="ARBA" id="ARBA00022527"/>
    </source>
</evidence>
<evidence type="ECO:0000256" key="6">
    <source>
        <dbReference type="ARBA" id="ARBA00022840"/>
    </source>
</evidence>
<dbReference type="EMBL" id="CAJZBQ010000037">
    <property type="protein sequence ID" value="CAG9325186.1"/>
    <property type="molecule type" value="Genomic_DNA"/>
</dbReference>
<dbReference type="Gene3D" id="1.10.510.10">
    <property type="entry name" value="Transferase(Phosphotransferase) domain 1"/>
    <property type="match status" value="1"/>
</dbReference>
<dbReference type="PROSITE" id="PS50011">
    <property type="entry name" value="PROTEIN_KINASE_DOM"/>
    <property type="match status" value="1"/>
</dbReference>
<feature type="binding site" evidence="7">
    <location>
        <position position="36"/>
    </location>
    <ligand>
        <name>ATP</name>
        <dbReference type="ChEBI" id="CHEBI:30616"/>
    </ligand>
</feature>
<dbReference type="PROSITE" id="PS00107">
    <property type="entry name" value="PROTEIN_KINASE_ATP"/>
    <property type="match status" value="1"/>
</dbReference>
<dbReference type="InterPro" id="IPR008271">
    <property type="entry name" value="Ser/Thr_kinase_AS"/>
</dbReference>
<protein>
    <recommendedName>
        <fullName evidence="9">Protein kinase domain-containing protein</fullName>
    </recommendedName>
</protein>
<keyword evidence="11" id="KW-1185">Reference proteome</keyword>
<evidence type="ECO:0000256" key="4">
    <source>
        <dbReference type="ARBA" id="ARBA00022741"/>
    </source>
</evidence>
<comment type="subunit">
    <text evidence="1">Monomer.</text>
</comment>
<proteinExistence type="inferred from homology"/>
<dbReference type="GO" id="GO:0035556">
    <property type="term" value="P:intracellular signal transduction"/>
    <property type="evidence" value="ECO:0007669"/>
    <property type="project" value="TreeGrafter"/>
</dbReference>
<dbReference type="Proteomes" id="UP001162131">
    <property type="component" value="Unassembled WGS sequence"/>
</dbReference>
<organism evidence="10 11">
    <name type="scientific">Blepharisma stoltei</name>
    <dbReference type="NCBI Taxonomy" id="1481888"/>
    <lineage>
        <taxon>Eukaryota</taxon>
        <taxon>Sar</taxon>
        <taxon>Alveolata</taxon>
        <taxon>Ciliophora</taxon>
        <taxon>Postciliodesmatophora</taxon>
        <taxon>Heterotrichea</taxon>
        <taxon>Heterotrichida</taxon>
        <taxon>Blepharismidae</taxon>
        <taxon>Blepharisma</taxon>
    </lineage>
</organism>
<dbReference type="InterPro" id="IPR011009">
    <property type="entry name" value="Kinase-like_dom_sf"/>
</dbReference>
<dbReference type="CDD" id="cd14003">
    <property type="entry name" value="STKc_AMPK-like"/>
    <property type="match status" value="1"/>
</dbReference>
<keyword evidence="3" id="KW-0808">Transferase</keyword>
<accession>A0AAU9JU00</accession>
<reference evidence="10" key="1">
    <citation type="submission" date="2021-09" db="EMBL/GenBank/DDBJ databases">
        <authorList>
            <consortium name="AG Swart"/>
            <person name="Singh M."/>
            <person name="Singh A."/>
            <person name="Seah K."/>
            <person name="Emmerich C."/>
        </authorList>
    </citation>
    <scope>NUCLEOTIDE SEQUENCE</scope>
    <source>
        <strain evidence="10">ATCC30299</strain>
    </source>
</reference>
<evidence type="ECO:0000256" key="8">
    <source>
        <dbReference type="RuleBase" id="RU000304"/>
    </source>
</evidence>
<dbReference type="PANTHER" id="PTHR24346">
    <property type="entry name" value="MAP/MICROTUBULE AFFINITY-REGULATING KINASE"/>
    <property type="match status" value="1"/>
</dbReference>
<evidence type="ECO:0000259" key="9">
    <source>
        <dbReference type="PROSITE" id="PS50011"/>
    </source>
</evidence>
<evidence type="ECO:0000256" key="1">
    <source>
        <dbReference type="ARBA" id="ARBA00011245"/>
    </source>
</evidence>
<dbReference type="FunFam" id="1.10.510.10:FF:000571">
    <property type="entry name" value="Maternal embryonic leucine zipper kinase"/>
    <property type="match status" value="1"/>
</dbReference>
<dbReference type="InterPro" id="IPR000719">
    <property type="entry name" value="Prot_kinase_dom"/>
</dbReference>
<dbReference type="FunFam" id="3.30.200.20:FF:000003">
    <property type="entry name" value="Non-specific serine/threonine protein kinase"/>
    <property type="match status" value="1"/>
</dbReference>
<dbReference type="InterPro" id="IPR017441">
    <property type="entry name" value="Protein_kinase_ATP_BS"/>
</dbReference>
<feature type="domain" description="Protein kinase" evidence="9">
    <location>
        <begin position="7"/>
        <end position="258"/>
    </location>
</feature>
<dbReference type="GO" id="GO:0005524">
    <property type="term" value="F:ATP binding"/>
    <property type="evidence" value="ECO:0007669"/>
    <property type="project" value="UniProtKB-UniRule"/>
</dbReference>
<evidence type="ECO:0000256" key="3">
    <source>
        <dbReference type="ARBA" id="ARBA00022679"/>
    </source>
</evidence>
<name>A0AAU9JU00_9CILI</name>